<dbReference type="PANTHER" id="PTHR47649">
    <property type="entry name" value="RIBONUCLEASE D"/>
    <property type="match status" value="1"/>
</dbReference>
<dbReference type="EMBL" id="MIQH01001116">
    <property type="protein sequence ID" value="OIR23799.1"/>
    <property type="molecule type" value="Genomic_DNA"/>
</dbReference>
<organism evidence="2 3">
    <name type="scientific">Bathymodiolus thermophilus thioautotrophic gill symbiont</name>
    <dbReference type="NCBI Taxonomy" id="2360"/>
    <lineage>
        <taxon>Bacteria</taxon>
        <taxon>Pseudomonadati</taxon>
        <taxon>Pseudomonadota</taxon>
        <taxon>Gammaproteobacteria</taxon>
        <taxon>sulfur-oxidizing symbionts</taxon>
    </lineage>
</organism>
<dbReference type="PANTHER" id="PTHR47649:SF1">
    <property type="entry name" value="RIBONUCLEASE D"/>
    <property type="match status" value="1"/>
</dbReference>
<dbReference type="InterPro" id="IPR051086">
    <property type="entry name" value="RNase_D-like"/>
</dbReference>
<dbReference type="SUPFAM" id="SSF47819">
    <property type="entry name" value="HRDC-like"/>
    <property type="match status" value="2"/>
</dbReference>
<comment type="caution">
    <text evidence="2">The sequence shown here is derived from an EMBL/GenBank/DDBJ whole genome shotgun (WGS) entry which is preliminary data.</text>
</comment>
<dbReference type="Gene3D" id="1.10.150.80">
    <property type="entry name" value="HRDC domain"/>
    <property type="match status" value="2"/>
</dbReference>
<dbReference type="SUPFAM" id="SSF53098">
    <property type="entry name" value="Ribonuclease H-like"/>
    <property type="match status" value="1"/>
</dbReference>
<dbReference type="GO" id="GO:0000166">
    <property type="term" value="F:nucleotide binding"/>
    <property type="evidence" value="ECO:0007669"/>
    <property type="project" value="InterPro"/>
</dbReference>
<dbReference type="GO" id="GO:0008408">
    <property type="term" value="F:3'-5' exonuclease activity"/>
    <property type="evidence" value="ECO:0007669"/>
    <property type="project" value="InterPro"/>
</dbReference>
<name>A0A1J5UHQ6_9GAMM</name>
<dbReference type="RefSeq" id="WP_071565284.1">
    <property type="nucleotide sequence ID" value="NZ_CAESAR020000084.1"/>
</dbReference>
<dbReference type="InterPro" id="IPR036397">
    <property type="entry name" value="RNaseH_sf"/>
</dbReference>
<dbReference type="GO" id="GO:0006139">
    <property type="term" value="P:nucleobase-containing compound metabolic process"/>
    <property type="evidence" value="ECO:0007669"/>
    <property type="project" value="InterPro"/>
</dbReference>
<dbReference type="Proteomes" id="UP000182798">
    <property type="component" value="Unassembled WGS sequence"/>
</dbReference>
<accession>A0A1J5UHQ6</accession>
<evidence type="ECO:0000313" key="2">
    <source>
        <dbReference type="EMBL" id="OIR23799.1"/>
    </source>
</evidence>
<evidence type="ECO:0000259" key="1">
    <source>
        <dbReference type="SMART" id="SM00474"/>
    </source>
</evidence>
<proteinExistence type="predicted"/>
<reference evidence="3" key="1">
    <citation type="submission" date="2016-09" db="EMBL/GenBank/DDBJ databases">
        <title>Genome Sequence of Bathymodiolus thermophilus sulfur-oxidizing gill endosymbiont.</title>
        <authorList>
            <person name="Ponnudurai R."/>
            <person name="Kleiner M."/>
            <person name="Sayavedra L."/>
            <person name="Thuermer A."/>
            <person name="Felbeck H."/>
            <person name="Schlueter R."/>
            <person name="Schweder T."/>
            <person name="Markert S."/>
        </authorList>
    </citation>
    <scope>NUCLEOTIDE SEQUENCE [LARGE SCALE GENOMIC DNA]</scope>
    <source>
        <strain evidence="3">BAT/CrabSpa'14</strain>
    </source>
</reference>
<dbReference type="OrthoDB" id="9800549at2"/>
<evidence type="ECO:0000313" key="3">
    <source>
        <dbReference type="Proteomes" id="UP000182798"/>
    </source>
</evidence>
<dbReference type="Gene3D" id="3.30.420.10">
    <property type="entry name" value="Ribonuclease H-like superfamily/Ribonuclease H"/>
    <property type="match status" value="1"/>
</dbReference>
<dbReference type="InterPro" id="IPR002562">
    <property type="entry name" value="3'-5'_exonuclease_dom"/>
</dbReference>
<dbReference type="InterPro" id="IPR044876">
    <property type="entry name" value="HRDC_dom_sf"/>
</dbReference>
<dbReference type="Pfam" id="PF01612">
    <property type="entry name" value="DNA_pol_A_exo1"/>
    <property type="match status" value="1"/>
</dbReference>
<dbReference type="InterPro" id="IPR010997">
    <property type="entry name" value="HRDC-like_sf"/>
</dbReference>
<dbReference type="CDD" id="cd06142">
    <property type="entry name" value="RNaseD_exo"/>
    <property type="match status" value="1"/>
</dbReference>
<gene>
    <name evidence="2" type="ORF">BGC33_08180</name>
</gene>
<protein>
    <recommendedName>
        <fullName evidence="1">3'-5' exonuclease domain-containing protein</fullName>
    </recommendedName>
</protein>
<dbReference type="SMART" id="SM00474">
    <property type="entry name" value="35EXOc"/>
    <property type="match status" value="1"/>
</dbReference>
<dbReference type="AlphaFoldDB" id="A0A1J5UHQ6"/>
<sequence>MITNDKQLCDFLHNIKDETELAIDTEFKRINTYYPILCLVQIATKSATVCIDVLALKNLQPLFDKLYQADCLWIVHSARQDIEAMHCLSGKLPKQLFDTQIALDLLKDLRPEACKPGTQISYQILTEILQNVHLEKAYTRLDWTMRPLPDGAIEYALDDVRYLIKNYHQLKARLENEQKLSWLLEEGQSLLNPNLYEIDITQAWKRIKGLSQLPKKLHPIGIQLCAWREGTAIDKNTPRKWILADKDLINIALGKDNFSVEMQSSFEHFLTQYPHLCDIEIDAKQHTPATPEEKAQRIILQKSIQEKANQYNLTPEVIASSKTLLRYIRGNKSVNFLSGWRYQILKEELEKCKIV</sequence>
<feature type="domain" description="3'-5' exonuclease" evidence="1">
    <location>
        <begin position="1"/>
        <end position="175"/>
    </location>
</feature>
<dbReference type="InterPro" id="IPR012337">
    <property type="entry name" value="RNaseH-like_sf"/>
</dbReference>
<dbReference type="GO" id="GO:0003676">
    <property type="term" value="F:nucleic acid binding"/>
    <property type="evidence" value="ECO:0007669"/>
    <property type="project" value="InterPro"/>
</dbReference>